<evidence type="ECO:0000313" key="3">
    <source>
        <dbReference type="Proteomes" id="UP001604277"/>
    </source>
</evidence>
<gene>
    <name evidence="2" type="ORF">Fot_15826</name>
</gene>
<dbReference type="EMBL" id="JBFOLJ010000004">
    <property type="protein sequence ID" value="KAL2546593.1"/>
    <property type="molecule type" value="Genomic_DNA"/>
</dbReference>
<organism evidence="2 3">
    <name type="scientific">Forsythia ovata</name>
    <dbReference type="NCBI Taxonomy" id="205694"/>
    <lineage>
        <taxon>Eukaryota</taxon>
        <taxon>Viridiplantae</taxon>
        <taxon>Streptophyta</taxon>
        <taxon>Embryophyta</taxon>
        <taxon>Tracheophyta</taxon>
        <taxon>Spermatophyta</taxon>
        <taxon>Magnoliopsida</taxon>
        <taxon>eudicotyledons</taxon>
        <taxon>Gunneridae</taxon>
        <taxon>Pentapetalae</taxon>
        <taxon>asterids</taxon>
        <taxon>lamiids</taxon>
        <taxon>Lamiales</taxon>
        <taxon>Oleaceae</taxon>
        <taxon>Forsythieae</taxon>
        <taxon>Forsythia</taxon>
    </lineage>
</organism>
<dbReference type="AlphaFoldDB" id="A0ABD1WCN7"/>
<comment type="caution">
    <text evidence="2">The sequence shown here is derived from an EMBL/GenBank/DDBJ whole genome shotgun (WGS) entry which is preliminary data.</text>
</comment>
<keyword evidence="3" id="KW-1185">Reference proteome</keyword>
<evidence type="ECO:0000313" key="2">
    <source>
        <dbReference type="EMBL" id="KAL2546593.1"/>
    </source>
</evidence>
<protein>
    <submittedName>
        <fullName evidence="2">Uncharacterized protein</fullName>
    </submittedName>
</protein>
<name>A0ABD1WCN7_9LAMI</name>
<dbReference type="Proteomes" id="UP001604277">
    <property type="component" value="Unassembled WGS sequence"/>
</dbReference>
<accession>A0ABD1WCN7</accession>
<sequence>MLAPCASDQEQPRKSLQQVNHAQFSTIPSLPRKFKLKEEANVKSTAAGKDFVPYTKPMDASSGNKLHLKKDNLMHAAKGTWREWVEGDNKSEYFTMDYTWVRRRRPIHNKQVPVAP</sequence>
<feature type="region of interest" description="Disordered" evidence="1">
    <location>
        <begin position="1"/>
        <end position="24"/>
    </location>
</feature>
<evidence type="ECO:0000256" key="1">
    <source>
        <dbReference type="SAM" id="MobiDB-lite"/>
    </source>
</evidence>
<proteinExistence type="predicted"/>
<reference evidence="3" key="1">
    <citation type="submission" date="2024-07" db="EMBL/GenBank/DDBJ databases">
        <title>Two chromosome-level genome assemblies of Korean endemic species Abeliophyllum distichum and Forsythia ovata (Oleaceae).</title>
        <authorList>
            <person name="Jang H."/>
        </authorList>
    </citation>
    <scope>NUCLEOTIDE SEQUENCE [LARGE SCALE GENOMIC DNA]</scope>
</reference>
<feature type="compositionally biased region" description="Polar residues" evidence="1">
    <location>
        <begin position="14"/>
        <end position="24"/>
    </location>
</feature>